<dbReference type="RefSeq" id="WP_025436227.1">
    <property type="nucleotide sequence ID" value="NZ_CP007452.1"/>
</dbReference>
<evidence type="ECO:0000259" key="1">
    <source>
        <dbReference type="Pfam" id="PF00534"/>
    </source>
</evidence>
<proteinExistence type="predicted"/>
<dbReference type="AlphaFoldDB" id="W8T6B2"/>
<dbReference type="InterPro" id="IPR001296">
    <property type="entry name" value="Glyco_trans_1"/>
</dbReference>
<gene>
    <name evidence="2" type="ORF">EAL2_c20080</name>
</gene>
<dbReference type="Pfam" id="PF00534">
    <property type="entry name" value="Glycos_transf_1"/>
    <property type="match status" value="1"/>
</dbReference>
<dbReference type="SUPFAM" id="SSF53756">
    <property type="entry name" value="UDP-Glycosyltransferase/glycogen phosphorylase"/>
    <property type="match status" value="1"/>
</dbReference>
<dbReference type="HOGENOM" id="CLU_684831_0_0_9"/>
<dbReference type="GO" id="GO:0016757">
    <property type="term" value="F:glycosyltransferase activity"/>
    <property type="evidence" value="ECO:0007669"/>
    <property type="project" value="InterPro"/>
</dbReference>
<dbReference type="STRING" id="1286171.EAL2_c20080"/>
<dbReference type="OrthoDB" id="502646at2"/>
<protein>
    <recommendedName>
        <fullName evidence="1">Glycosyl transferase family 1 domain-containing protein</fullName>
    </recommendedName>
</protein>
<feature type="domain" description="Glycosyl transferase family 1" evidence="1">
    <location>
        <begin position="222"/>
        <end position="382"/>
    </location>
</feature>
<dbReference type="CDD" id="cd03801">
    <property type="entry name" value="GT4_PimA-like"/>
    <property type="match status" value="1"/>
</dbReference>
<dbReference type="Proteomes" id="UP000019591">
    <property type="component" value="Chromosome"/>
</dbReference>
<keyword evidence="3" id="KW-1185">Reference proteome</keyword>
<dbReference type="PANTHER" id="PTHR12526:SF638">
    <property type="entry name" value="SPORE COAT PROTEIN SA"/>
    <property type="match status" value="1"/>
</dbReference>
<dbReference type="PANTHER" id="PTHR12526">
    <property type="entry name" value="GLYCOSYLTRANSFERASE"/>
    <property type="match status" value="1"/>
</dbReference>
<accession>W8T6B2</accession>
<sequence length="410" mass="47562">MKILYVTPPWPGFRECLFDGEIEPQGLPSFNKPLMGLVEEGHQIDFVILNSAYRPEYKYENLNIKADWLKKSHIWDIVETDLSLQRRFVTYSNLKKSVKKALSSEKYDFVYAHGSSTSVVRMVAKKYNVPFGQRLYGTFLWDKIQKKGKKYVSIRHITEYRAFKTKKNFLLVTNDGSRGDLVKKVIWGEKKPPFEFYYWINGVNKAPIIEDADIEEYSRTLVKKPFIFHVARFDSWKRQDRVVKIIAELKKRGRDIHLYLAGPNKTIGNSYFDSITKLIKELDIEDRVTYMGNIDIKTMNVMCKLAMASFSLNDVCNLTNVFHEMLAAGAVVIVQKDGTTEGFIDHGINGFYVNNNEKAVELIENLLCSRYKVDDIRRAAIKTSEEKMKTWKQRIADEINLIKKHAGFMA</sequence>
<evidence type="ECO:0000313" key="3">
    <source>
        <dbReference type="Proteomes" id="UP000019591"/>
    </source>
</evidence>
<dbReference type="Gene3D" id="3.40.50.2000">
    <property type="entry name" value="Glycogen Phosphorylase B"/>
    <property type="match status" value="2"/>
</dbReference>
<name>W8T6B2_PEPAC</name>
<dbReference type="EMBL" id="CP007452">
    <property type="protein sequence ID" value="AHM57289.1"/>
    <property type="molecule type" value="Genomic_DNA"/>
</dbReference>
<dbReference type="PATRIC" id="fig|1286171.3.peg.1955"/>
<evidence type="ECO:0000313" key="2">
    <source>
        <dbReference type="EMBL" id="AHM57289.1"/>
    </source>
</evidence>
<reference evidence="2 3" key="1">
    <citation type="journal article" date="2014" name="Genome Announc.">
        <title>Complete Genome Sequence of Amino Acid-Utilizing Eubacterium acidaminophilum al-2 (DSM 3953).</title>
        <authorList>
            <person name="Poehlein A."/>
            <person name="Andreesen J.R."/>
            <person name="Daniel R."/>
        </authorList>
    </citation>
    <scope>NUCLEOTIDE SEQUENCE [LARGE SCALE GENOMIC DNA]</scope>
    <source>
        <strain evidence="2 3">DSM 3953</strain>
    </source>
</reference>
<organism evidence="2 3">
    <name type="scientific">Peptoclostridium acidaminophilum DSM 3953</name>
    <dbReference type="NCBI Taxonomy" id="1286171"/>
    <lineage>
        <taxon>Bacteria</taxon>
        <taxon>Bacillati</taxon>
        <taxon>Bacillota</taxon>
        <taxon>Clostridia</taxon>
        <taxon>Peptostreptococcales</taxon>
        <taxon>Peptoclostridiaceae</taxon>
        <taxon>Peptoclostridium</taxon>
    </lineage>
</organism>
<dbReference type="KEGG" id="eac:EAL2_c20080"/>
<dbReference type="eggNOG" id="COG0438">
    <property type="taxonomic scope" value="Bacteria"/>
</dbReference>